<dbReference type="Proteomes" id="UP000603912">
    <property type="component" value="Unassembled WGS sequence"/>
</dbReference>
<dbReference type="InterPro" id="IPR020471">
    <property type="entry name" value="AKR"/>
</dbReference>
<dbReference type="EMBL" id="BMES01000001">
    <property type="protein sequence ID" value="GGH09054.1"/>
    <property type="molecule type" value="Genomic_DNA"/>
</dbReference>
<gene>
    <name evidence="2" type="ORF">GCM10007036_04880</name>
</gene>
<evidence type="ECO:0000259" key="1">
    <source>
        <dbReference type="Pfam" id="PF00248"/>
    </source>
</evidence>
<name>A0A917I349_9HYPH</name>
<dbReference type="RefSeq" id="WP_371875757.1">
    <property type="nucleotide sequence ID" value="NZ_BMES01000001.1"/>
</dbReference>
<dbReference type="PANTHER" id="PTHR42686">
    <property type="entry name" value="GH17980P-RELATED"/>
    <property type="match status" value="1"/>
</dbReference>
<dbReference type="AlphaFoldDB" id="A0A917I349"/>
<dbReference type="InterPro" id="IPR023210">
    <property type="entry name" value="NADP_OxRdtase_dom"/>
</dbReference>
<dbReference type="Gene3D" id="3.20.20.100">
    <property type="entry name" value="NADP-dependent oxidoreductase domain"/>
    <property type="match status" value="1"/>
</dbReference>
<dbReference type="Pfam" id="PF00248">
    <property type="entry name" value="Aldo_ket_red"/>
    <property type="match status" value="1"/>
</dbReference>
<dbReference type="SUPFAM" id="SSF51430">
    <property type="entry name" value="NAD(P)-linked oxidoreductase"/>
    <property type="match status" value="1"/>
</dbReference>
<proteinExistence type="predicted"/>
<accession>A0A917I349</accession>
<comment type="caution">
    <text evidence="2">The sequence shown here is derived from an EMBL/GenBank/DDBJ whole genome shotgun (WGS) entry which is preliminary data.</text>
</comment>
<protein>
    <submittedName>
        <fullName evidence="2">Oxidoreductase</fullName>
    </submittedName>
</protein>
<sequence>MLMRRFTTSRGAALDVSMMGFGAAPLGDLYARLDEREALATVEAAHEAGVTLFDASPHYGNGLAEARCAAVLRRFPRDSFVFSTKVGRVMEPFAPVEKPRDDVVAPGFAGGFPHRARIDYSYDGTMRAVEQSLLRTGFDRVDILLIHDVDVWTHGADFERRYGEAMAGAYRALDELRRTGFAKAIGVGINEADVASRFLREGDFDTVLLAGRYSLLEQPALAEFLPLALEKKVGVMLGGVFNSGILATGPVEGAKFNYAPAPEDVMERVRRIKAVCGRHGVGLRAAALAFAAAHPAVISVVVGAVRPEEVRFNAADMAAAPPAALWTDLKREGLLAEGAPTPA</sequence>
<keyword evidence="3" id="KW-1185">Reference proteome</keyword>
<dbReference type="GO" id="GO:0016491">
    <property type="term" value="F:oxidoreductase activity"/>
    <property type="evidence" value="ECO:0007669"/>
    <property type="project" value="InterPro"/>
</dbReference>
<reference evidence="2" key="2">
    <citation type="submission" date="2020-09" db="EMBL/GenBank/DDBJ databases">
        <authorList>
            <person name="Sun Q."/>
            <person name="Zhou Y."/>
        </authorList>
    </citation>
    <scope>NUCLEOTIDE SEQUENCE</scope>
    <source>
        <strain evidence="2">CGMCC 1.12214</strain>
    </source>
</reference>
<evidence type="ECO:0000313" key="3">
    <source>
        <dbReference type="Proteomes" id="UP000603912"/>
    </source>
</evidence>
<feature type="domain" description="NADP-dependent oxidoreductase" evidence="1">
    <location>
        <begin position="19"/>
        <end position="315"/>
    </location>
</feature>
<dbReference type="PANTHER" id="PTHR42686:SF1">
    <property type="entry name" value="GH17980P-RELATED"/>
    <property type="match status" value="1"/>
</dbReference>
<dbReference type="GO" id="GO:0005829">
    <property type="term" value="C:cytosol"/>
    <property type="evidence" value="ECO:0007669"/>
    <property type="project" value="TreeGrafter"/>
</dbReference>
<organism evidence="2 3">
    <name type="scientific">Alsobacter metallidurans</name>
    <dbReference type="NCBI Taxonomy" id="340221"/>
    <lineage>
        <taxon>Bacteria</taxon>
        <taxon>Pseudomonadati</taxon>
        <taxon>Pseudomonadota</taxon>
        <taxon>Alphaproteobacteria</taxon>
        <taxon>Hyphomicrobiales</taxon>
        <taxon>Alsobacteraceae</taxon>
        <taxon>Alsobacter</taxon>
    </lineage>
</organism>
<reference evidence="2" key="1">
    <citation type="journal article" date="2014" name="Int. J. Syst. Evol. Microbiol.">
        <title>Complete genome sequence of Corynebacterium casei LMG S-19264T (=DSM 44701T), isolated from a smear-ripened cheese.</title>
        <authorList>
            <consortium name="US DOE Joint Genome Institute (JGI-PGF)"/>
            <person name="Walter F."/>
            <person name="Albersmeier A."/>
            <person name="Kalinowski J."/>
            <person name="Ruckert C."/>
        </authorList>
    </citation>
    <scope>NUCLEOTIDE SEQUENCE</scope>
    <source>
        <strain evidence="2">CGMCC 1.12214</strain>
    </source>
</reference>
<dbReference type="InterPro" id="IPR036812">
    <property type="entry name" value="NAD(P)_OxRdtase_dom_sf"/>
</dbReference>
<evidence type="ECO:0000313" key="2">
    <source>
        <dbReference type="EMBL" id="GGH09054.1"/>
    </source>
</evidence>